<protein>
    <submittedName>
        <fullName evidence="1">Uncharacterized protein</fullName>
    </submittedName>
</protein>
<dbReference type="EMBL" id="JACRTE010000006">
    <property type="protein sequence ID" value="MBC8596568.1"/>
    <property type="molecule type" value="Genomic_DNA"/>
</dbReference>
<keyword evidence="2" id="KW-1185">Reference proteome</keyword>
<organism evidence="1 2">
    <name type="scientific">Qingrenia yutianensis</name>
    <dbReference type="NCBI Taxonomy" id="2763676"/>
    <lineage>
        <taxon>Bacteria</taxon>
        <taxon>Bacillati</taxon>
        <taxon>Bacillota</taxon>
        <taxon>Clostridia</taxon>
        <taxon>Eubacteriales</taxon>
        <taxon>Oscillospiraceae</taxon>
        <taxon>Qingrenia</taxon>
    </lineage>
</organism>
<comment type="caution">
    <text evidence="1">The sequence shown here is derived from an EMBL/GenBank/DDBJ whole genome shotgun (WGS) entry which is preliminary data.</text>
</comment>
<sequence length="183" mass="21810">MKETDTLEKYIKKMKKPSDFFNHHICRSSLYGGIEYFVTLYSKIPERFLYEIYKEALMKSIRHKFKKQLFTEKLERKIKALGKDEILSNTNLVNLADDDGFITVYRGHTDDIEYTSASWTANEDFAHRFGKRHALFDNLPYYYVTKGRVNIDDIVMYITEKGEDEIIVLPKFVKEKTREIFEF</sequence>
<proteinExistence type="predicted"/>
<gene>
    <name evidence="1" type="ORF">H8706_06755</name>
</gene>
<reference evidence="1" key="1">
    <citation type="submission" date="2020-08" db="EMBL/GenBank/DDBJ databases">
        <title>Genome public.</title>
        <authorList>
            <person name="Liu C."/>
            <person name="Sun Q."/>
        </authorList>
    </citation>
    <scope>NUCLEOTIDE SEQUENCE</scope>
    <source>
        <strain evidence="1">NSJ-50</strain>
    </source>
</reference>
<name>A0A926F6A6_9FIRM</name>
<evidence type="ECO:0000313" key="2">
    <source>
        <dbReference type="Proteomes" id="UP000647416"/>
    </source>
</evidence>
<accession>A0A926F6A6</accession>
<dbReference type="Proteomes" id="UP000647416">
    <property type="component" value="Unassembled WGS sequence"/>
</dbReference>
<evidence type="ECO:0000313" key="1">
    <source>
        <dbReference type="EMBL" id="MBC8596568.1"/>
    </source>
</evidence>
<dbReference type="RefSeq" id="WP_178348393.1">
    <property type="nucleotide sequence ID" value="NZ_JACRTE010000006.1"/>
</dbReference>
<dbReference type="AlphaFoldDB" id="A0A926F6A6"/>